<organism evidence="2">
    <name type="scientific">Ixodes ricinus</name>
    <name type="common">Common tick</name>
    <name type="synonym">Acarus ricinus</name>
    <dbReference type="NCBI Taxonomy" id="34613"/>
    <lineage>
        <taxon>Eukaryota</taxon>
        <taxon>Metazoa</taxon>
        <taxon>Ecdysozoa</taxon>
        <taxon>Arthropoda</taxon>
        <taxon>Chelicerata</taxon>
        <taxon>Arachnida</taxon>
        <taxon>Acari</taxon>
        <taxon>Parasitiformes</taxon>
        <taxon>Ixodida</taxon>
        <taxon>Ixodoidea</taxon>
        <taxon>Ixodidae</taxon>
        <taxon>Ixodinae</taxon>
        <taxon>Ixodes</taxon>
    </lineage>
</organism>
<dbReference type="InterPro" id="IPR012674">
    <property type="entry name" value="Calycin"/>
</dbReference>
<dbReference type="InterPro" id="IPR002970">
    <property type="entry name" value="Tick_his-bd"/>
</dbReference>
<evidence type="ECO:0000256" key="1">
    <source>
        <dbReference type="SAM" id="SignalP"/>
    </source>
</evidence>
<dbReference type="Gene3D" id="2.40.128.20">
    <property type="match status" value="1"/>
</dbReference>
<reference evidence="2" key="1">
    <citation type="submission" date="2012-12" db="EMBL/GenBank/DDBJ databases">
        <title>Identification and characterization of a phenylalanine ammonia-lyase gene family in Isatis indigotica Fort.</title>
        <authorList>
            <person name="Liu Q."/>
            <person name="Chen J."/>
            <person name="Zhou X."/>
            <person name="Di P."/>
            <person name="Xiao Y."/>
            <person name="Xuan H."/>
            <person name="Zhang L."/>
            <person name="Chen W."/>
        </authorList>
    </citation>
    <scope>NUCLEOTIDE SEQUENCE</scope>
    <source>
        <tissue evidence="2">Salivary gland</tissue>
    </source>
</reference>
<keyword evidence="1" id="KW-0732">Signal</keyword>
<feature type="chain" id="PRO_5005518924" evidence="1">
    <location>
        <begin position="25"/>
        <end position="191"/>
    </location>
</feature>
<dbReference type="SUPFAM" id="SSF50814">
    <property type="entry name" value="Lipocalins"/>
    <property type="match status" value="1"/>
</dbReference>
<feature type="signal peptide" evidence="1">
    <location>
        <begin position="1"/>
        <end position="24"/>
    </location>
</feature>
<dbReference type="GO" id="GO:0043176">
    <property type="term" value="F:amine binding"/>
    <property type="evidence" value="ECO:0007669"/>
    <property type="project" value="InterPro"/>
</dbReference>
<name>A0A0K8RN63_IXORI</name>
<sequence>MAVRLSVVLCLMAAAIIKLPDVQSRTTQPTRYDAWRELSEKFDEKYYLVQRSHYTDRKMGDSASCVSVLKLAPLYGQTGITVQVSIKANSYRDPVTNKEWKMVAYAPAGSGTKYMIKTTDPVTAELLYNQELVFSDHISCRVLVHIADGDNHCQLWVNYRAVTGSVPRGCQEAYDKHCQTKHTIFRRECLQ</sequence>
<dbReference type="GO" id="GO:0030682">
    <property type="term" value="P:symbiont-mediated perturbation of host defenses"/>
    <property type="evidence" value="ECO:0007669"/>
    <property type="project" value="InterPro"/>
</dbReference>
<dbReference type="AlphaFoldDB" id="A0A0K8RN63"/>
<accession>A0A0K8RN63</accession>
<evidence type="ECO:0000313" key="2">
    <source>
        <dbReference type="EMBL" id="JAA72348.1"/>
    </source>
</evidence>
<dbReference type="EMBL" id="GADI01001460">
    <property type="protein sequence ID" value="JAA72348.1"/>
    <property type="molecule type" value="mRNA"/>
</dbReference>
<proteinExistence type="evidence at transcript level"/>
<dbReference type="Pfam" id="PF02098">
    <property type="entry name" value="His_binding"/>
    <property type="match status" value="1"/>
</dbReference>
<protein>
    <submittedName>
        <fullName evidence="2">Putative salivary lipocalin</fullName>
    </submittedName>
</protein>